<proteinExistence type="predicted"/>
<sequence length="98" mass="10933">MRSRVFLLVILMALIASIISPASFKMIKIRKGRRPLIILSLDVCHASNSSLSVNADKPCLCECTYKPVPLKLISLYEIISPRLDLPILAFTIEQPPKV</sequence>
<dbReference type="AlphaFoldDB" id="A0A5J4L5G6"/>
<protein>
    <submittedName>
        <fullName evidence="1">Uncharacterized protein</fullName>
    </submittedName>
</protein>
<gene>
    <name evidence="1" type="ORF">A45J_1795</name>
</gene>
<comment type="caution">
    <text evidence="1">The sequence shown here is derived from an EMBL/GenBank/DDBJ whole genome shotgun (WGS) entry which is preliminary data.</text>
</comment>
<name>A0A5J4L5G6_9ZZZZ</name>
<dbReference type="EMBL" id="BLAB01000001">
    <property type="protein sequence ID" value="GER94037.1"/>
    <property type="molecule type" value="Genomic_DNA"/>
</dbReference>
<evidence type="ECO:0000313" key="1">
    <source>
        <dbReference type="EMBL" id="GER94037.1"/>
    </source>
</evidence>
<organism evidence="1">
    <name type="scientific">hot springs metagenome</name>
    <dbReference type="NCBI Taxonomy" id="433727"/>
    <lineage>
        <taxon>unclassified sequences</taxon>
        <taxon>metagenomes</taxon>
        <taxon>ecological metagenomes</taxon>
    </lineage>
</organism>
<accession>A0A5J4L5G6</accession>
<reference evidence="1" key="1">
    <citation type="submission" date="2019-10" db="EMBL/GenBank/DDBJ databases">
        <title>Metagenomic sequencing of thiosulfate-disproportionating enrichment culture.</title>
        <authorList>
            <person name="Umezawa K."/>
            <person name="Kojima H."/>
            <person name="Fukui M."/>
        </authorList>
    </citation>
    <scope>NUCLEOTIDE SEQUENCE</scope>
    <source>
        <strain evidence="1">45J</strain>
    </source>
</reference>